<dbReference type="AlphaFoldDB" id="A0A8D9B4N6"/>
<evidence type="ECO:0000313" key="1">
    <source>
        <dbReference type="EMBL" id="CAG6778519.1"/>
    </source>
</evidence>
<accession>A0A8D9B4N6</accession>
<reference evidence="1" key="1">
    <citation type="submission" date="2021-05" db="EMBL/GenBank/DDBJ databases">
        <authorList>
            <person name="Alioto T."/>
            <person name="Alioto T."/>
            <person name="Gomez Garrido J."/>
        </authorList>
    </citation>
    <scope>NUCLEOTIDE SEQUENCE</scope>
</reference>
<organism evidence="1">
    <name type="scientific">Cacopsylla melanoneura</name>
    <dbReference type="NCBI Taxonomy" id="428564"/>
    <lineage>
        <taxon>Eukaryota</taxon>
        <taxon>Metazoa</taxon>
        <taxon>Ecdysozoa</taxon>
        <taxon>Arthropoda</taxon>
        <taxon>Hexapoda</taxon>
        <taxon>Insecta</taxon>
        <taxon>Pterygota</taxon>
        <taxon>Neoptera</taxon>
        <taxon>Paraneoptera</taxon>
        <taxon>Hemiptera</taxon>
        <taxon>Sternorrhyncha</taxon>
        <taxon>Psylloidea</taxon>
        <taxon>Psyllidae</taxon>
        <taxon>Psyllinae</taxon>
        <taxon>Cacopsylla</taxon>
    </lineage>
</organism>
<sequence length="102" mass="11655">MPRSTLGSVYKKDEMNKLYSENPQTFLPLVTYQTCLLFLSITQKSFDIPECGFFFFFKLLQCVYKNGDKHGAKGGIIAERYYNLATCYGNDWQACVCQGGIH</sequence>
<name>A0A8D9B4N6_9HEMI</name>
<protein>
    <submittedName>
        <fullName evidence="1">Uncharacterized protein</fullName>
    </submittedName>
</protein>
<dbReference type="EMBL" id="HBUF01609992">
    <property type="protein sequence ID" value="CAG6778519.1"/>
    <property type="molecule type" value="Transcribed_RNA"/>
</dbReference>
<proteinExistence type="predicted"/>
<dbReference type="EMBL" id="HBUF01609993">
    <property type="protein sequence ID" value="CAG6778520.1"/>
    <property type="molecule type" value="Transcribed_RNA"/>
</dbReference>